<name>A0AAV0HEA0_9ROSI</name>
<sequence>MSSCRTHICTISFFSPLPLILSTILGYGFSAHIFLVALALLLFPRLKLGTPQHTPILVKALVQETLESEAIQQEKSKQQEEEEEEEEEEARRRELTDGECKGRLSSTSEESEVDYWPFQGNMFQTPDFLDGGYISDEESLIEIALPGGEFVIRSSCKDHHRQFAIASSFCKQSLMIEEDNLIEIDLSMGSIKCPTRFEIQA</sequence>
<keyword evidence="2" id="KW-0472">Membrane</keyword>
<keyword evidence="4" id="KW-1185">Reference proteome</keyword>
<feature type="compositionally biased region" description="Basic and acidic residues" evidence="1">
    <location>
        <begin position="89"/>
        <end position="102"/>
    </location>
</feature>
<gene>
    <name evidence="3" type="ORF">LITE_LOCUS4018</name>
</gene>
<feature type="transmembrane region" description="Helical" evidence="2">
    <location>
        <begin position="20"/>
        <end position="43"/>
    </location>
</feature>
<protein>
    <submittedName>
        <fullName evidence="3">Uncharacterized protein</fullName>
    </submittedName>
</protein>
<dbReference type="AlphaFoldDB" id="A0AAV0HEA0"/>
<evidence type="ECO:0000313" key="3">
    <source>
        <dbReference type="EMBL" id="CAI0383492.1"/>
    </source>
</evidence>
<keyword evidence="2" id="KW-1133">Transmembrane helix</keyword>
<evidence type="ECO:0000313" key="4">
    <source>
        <dbReference type="Proteomes" id="UP001154282"/>
    </source>
</evidence>
<feature type="region of interest" description="Disordered" evidence="1">
    <location>
        <begin position="71"/>
        <end position="108"/>
    </location>
</feature>
<evidence type="ECO:0000256" key="1">
    <source>
        <dbReference type="SAM" id="MobiDB-lite"/>
    </source>
</evidence>
<proteinExistence type="predicted"/>
<dbReference type="EMBL" id="CAMGYJ010000002">
    <property type="protein sequence ID" value="CAI0383492.1"/>
    <property type="molecule type" value="Genomic_DNA"/>
</dbReference>
<dbReference type="PANTHER" id="PTHR35708">
    <property type="entry name" value="GB|AAD25831.1"/>
    <property type="match status" value="1"/>
</dbReference>
<dbReference type="Proteomes" id="UP001154282">
    <property type="component" value="Unassembled WGS sequence"/>
</dbReference>
<organism evidence="3 4">
    <name type="scientific">Linum tenue</name>
    <dbReference type="NCBI Taxonomy" id="586396"/>
    <lineage>
        <taxon>Eukaryota</taxon>
        <taxon>Viridiplantae</taxon>
        <taxon>Streptophyta</taxon>
        <taxon>Embryophyta</taxon>
        <taxon>Tracheophyta</taxon>
        <taxon>Spermatophyta</taxon>
        <taxon>Magnoliopsida</taxon>
        <taxon>eudicotyledons</taxon>
        <taxon>Gunneridae</taxon>
        <taxon>Pentapetalae</taxon>
        <taxon>rosids</taxon>
        <taxon>fabids</taxon>
        <taxon>Malpighiales</taxon>
        <taxon>Linaceae</taxon>
        <taxon>Linum</taxon>
    </lineage>
</organism>
<comment type="caution">
    <text evidence="3">The sequence shown here is derived from an EMBL/GenBank/DDBJ whole genome shotgun (WGS) entry which is preliminary data.</text>
</comment>
<keyword evidence="2" id="KW-0812">Transmembrane</keyword>
<dbReference type="PANTHER" id="PTHR35708:SF3">
    <property type="entry name" value="GB|AAD25831.1"/>
    <property type="match status" value="1"/>
</dbReference>
<reference evidence="3" key="1">
    <citation type="submission" date="2022-08" db="EMBL/GenBank/DDBJ databases">
        <authorList>
            <person name="Gutierrez-Valencia J."/>
        </authorList>
    </citation>
    <scope>NUCLEOTIDE SEQUENCE</scope>
</reference>
<evidence type="ECO:0000256" key="2">
    <source>
        <dbReference type="SAM" id="Phobius"/>
    </source>
</evidence>
<accession>A0AAV0HEA0</accession>